<feature type="region of interest" description="Disordered" evidence="1">
    <location>
        <begin position="112"/>
        <end position="167"/>
    </location>
</feature>
<feature type="compositionally biased region" description="Polar residues" evidence="1">
    <location>
        <begin position="134"/>
        <end position="145"/>
    </location>
</feature>
<proteinExistence type="predicted"/>
<dbReference type="AlphaFoldDB" id="A0A6L2MGY0"/>
<protein>
    <submittedName>
        <fullName evidence="2">Putative reverse transcriptase domain-containing protein</fullName>
    </submittedName>
</protein>
<accession>A0A6L2MGY0</accession>
<comment type="caution">
    <text evidence="2">The sequence shown here is derived from an EMBL/GenBank/DDBJ whole genome shotgun (WGS) entry which is preliminary data.</text>
</comment>
<feature type="non-terminal residue" evidence="2">
    <location>
        <position position="1"/>
    </location>
</feature>
<keyword evidence="2" id="KW-0695">RNA-directed DNA polymerase</keyword>
<name>A0A6L2MGY0_TANCI</name>
<organism evidence="2">
    <name type="scientific">Tanacetum cinerariifolium</name>
    <name type="common">Dalmatian daisy</name>
    <name type="synonym">Chrysanthemum cinerariifolium</name>
    <dbReference type="NCBI Taxonomy" id="118510"/>
    <lineage>
        <taxon>Eukaryota</taxon>
        <taxon>Viridiplantae</taxon>
        <taxon>Streptophyta</taxon>
        <taxon>Embryophyta</taxon>
        <taxon>Tracheophyta</taxon>
        <taxon>Spermatophyta</taxon>
        <taxon>Magnoliopsida</taxon>
        <taxon>eudicotyledons</taxon>
        <taxon>Gunneridae</taxon>
        <taxon>Pentapetalae</taxon>
        <taxon>asterids</taxon>
        <taxon>campanulids</taxon>
        <taxon>Asterales</taxon>
        <taxon>Asteraceae</taxon>
        <taxon>Asteroideae</taxon>
        <taxon>Anthemideae</taxon>
        <taxon>Anthemidinae</taxon>
        <taxon>Tanacetum</taxon>
    </lineage>
</organism>
<evidence type="ECO:0000256" key="1">
    <source>
        <dbReference type="SAM" id="MobiDB-lite"/>
    </source>
</evidence>
<dbReference type="PANTHER" id="PTHR48462:SF1">
    <property type="entry name" value="PROTEIN, PUTATIVE-RELATED"/>
    <property type="match status" value="1"/>
</dbReference>
<dbReference type="GO" id="GO:0003964">
    <property type="term" value="F:RNA-directed DNA polymerase activity"/>
    <property type="evidence" value="ECO:0007669"/>
    <property type="project" value="UniProtKB-KW"/>
</dbReference>
<reference evidence="2" key="1">
    <citation type="journal article" date="2019" name="Sci. Rep.">
        <title>Draft genome of Tanacetum cinerariifolium, the natural source of mosquito coil.</title>
        <authorList>
            <person name="Yamashiro T."/>
            <person name="Shiraishi A."/>
            <person name="Satake H."/>
            <person name="Nakayama K."/>
        </authorList>
    </citation>
    <scope>NUCLEOTIDE SEQUENCE</scope>
</reference>
<gene>
    <name evidence="2" type="ORF">Tci_045221</name>
</gene>
<evidence type="ECO:0000313" key="2">
    <source>
        <dbReference type="EMBL" id="GEU73243.1"/>
    </source>
</evidence>
<keyword evidence="2" id="KW-0808">Transferase</keyword>
<dbReference type="PANTHER" id="PTHR48462">
    <property type="entry name" value="PROTEIN, PUTATIVE-RELATED"/>
    <property type="match status" value="1"/>
</dbReference>
<dbReference type="EMBL" id="BKCJ010006650">
    <property type="protein sequence ID" value="GEU73243.1"/>
    <property type="molecule type" value="Genomic_DNA"/>
</dbReference>
<dbReference type="CDD" id="cd09272">
    <property type="entry name" value="RNase_HI_RT_Ty1"/>
    <property type="match status" value="1"/>
</dbReference>
<sequence>QTTALLNENENPKVQINAKLKCMTVDSVTPKVLAPGMYAINVEAIPLRLRNNRKVHLDYLKHLKKSVEILREIVKEAKVARPLDRSLASACLYTKHSLKLLEYVIGTCPKDSNKREKQATTPLNRKKQGVDSCNDASGSKPTINTKKNRISPAKSVNRKTVEDHYRTNKFNLQKPTHVDSGISSKRNLINSNSDYVCQTCNKCFISANHDMCMIKYLNSINAPSSAKNVVHKVKQVWKPKHVKQVWKATGKVLTTVGYQWKPKGRIFTLGEQFPLTRFTQIKVVPAKQPKNKEVYVSQLEGFVDPDHLTHVYLLKKALYGLKQAPRILWMRSQLTDYGFAFNKIPLYYDNRSAIALCCKNVQYSRSKRIDIRHHFIQEQVKKGVVELFFVTTAYQLANIFTKAYQESGSNFYSRDLSPTHYPCDPVRTSERHLNIHNDDGNPSLTNIKQALGSDEVLKLKKFKKDALLKLFKLSNQERYEHVSPKVTSAQGGKDYKMMKRDYAWLMISRVEKLKVYFARAIKAEHDKRKEKVHELDDLVLDDLDLENTIKKLEGDFEVVKISSKDVSSDEGIFGEEDLVLFNDVKYPLTDVEIIMFNERPTRSRAPTRQVVSTSTRFRALQGDPLEPLLFALILHPLLHKIKDSCKLLLHAWYLDDETVIGDLKEVARVLDITKLCEGLFHVDIQRPSLGVKLLGGAISRHVNFISRLAMRRAVSAIDLMSLLPQLHDSQSELLLLRTCMGIAKLFFGLRTCQPVHMEEAALFFDKGLHGSIENILVCGGSFFGDLYFTNKDIVPSKAQQTLVNVLFSEMDFLLAIPIDGLDQHMSSVEYRTILKYRLMIPLFLVDAICPIYRKACLDSFGQHAIYCKELSGFKYRHDMVRDVLFDKCRHAKISTKKEAPVNFLTDPSDGRSTLRPADVLVFVWVGKKHACLDLIRVYPFMGLSSRGFTTGQAALKVASCKVTKNEKACIKNQHVFIPFVFDTFGFLAPEAVELLSRVQQVMHSNVMTPRSTYMVLKRIGFAIQKGLGRSLLPACLSRLCKFLLDLSLIKTLY</sequence>
<keyword evidence="2" id="KW-0548">Nucleotidyltransferase</keyword>